<keyword evidence="6" id="KW-0411">Iron-sulfur</keyword>
<dbReference type="AlphaFoldDB" id="A0LJ51"/>
<dbReference type="CDD" id="cd01335">
    <property type="entry name" value="Radical_SAM"/>
    <property type="match status" value="1"/>
</dbReference>
<evidence type="ECO:0000256" key="6">
    <source>
        <dbReference type="ARBA" id="ARBA00023014"/>
    </source>
</evidence>
<keyword evidence="9" id="KW-1185">Reference proteome</keyword>
<dbReference type="Gene3D" id="3.20.20.70">
    <property type="entry name" value="Aldolase class I"/>
    <property type="match status" value="1"/>
</dbReference>
<dbReference type="SUPFAM" id="SSF102114">
    <property type="entry name" value="Radical SAM enzymes"/>
    <property type="match status" value="1"/>
</dbReference>
<dbReference type="PANTHER" id="PTHR30352:SF5">
    <property type="entry name" value="PYRUVATE FORMATE-LYASE 1-ACTIVATING ENZYME"/>
    <property type="match status" value="1"/>
</dbReference>
<name>A0LJ51_SYNFM</name>
<protein>
    <submittedName>
        <fullName evidence="8">Radical SAM domain protein</fullName>
    </submittedName>
</protein>
<dbReference type="InterPro" id="IPR034457">
    <property type="entry name" value="Organic_radical-activating"/>
</dbReference>
<dbReference type="Pfam" id="PF04055">
    <property type="entry name" value="Radical_SAM"/>
    <property type="match status" value="1"/>
</dbReference>
<evidence type="ECO:0000259" key="7">
    <source>
        <dbReference type="PROSITE" id="PS51918"/>
    </source>
</evidence>
<evidence type="ECO:0000256" key="3">
    <source>
        <dbReference type="ARBA" id="ARBA00022691"/>
    </source>
</evidence>
<dbReference type="GO" id="GO:0003824">
    <property type="term" value="F:catalytic activity"/>
    <property type="evidence" value="ECO:0007669"/>
    <property type="project" value="InterPro"/>
</dbReference>
<evidence type="ECO:0000256" key="4">
    <source>
        <dbReference type="ARBA" id="ARBA00022723"/>
    </source>
</evidence>
<dbReference type="EMBL" id="CP000478">
    <property type="protein sequence ID" value="ABK17453.1"/>
    <property type="molecule type" value="Genomic_DNA"/>
</dbReference>
<dbReference type="HOGENOM" id="CLU_645348_0_0_7"/>
<keyword evidence="4" id="KW-0479">Metal-binding</keyword>
<dbReference type="GO" id="GO:0046872">
    <property type="term" value="F:metal ion binding"/>
    <property type="evidence" value="ECO:0007669"/>
    <property type="project" value="UniProtKB-KW"/>
</dbReference>
<evidence type="ECO:0000313" key="9">
    <source>
        <dbReference type="Proteomes" id="UP000001784"/>
    </source>
</evidence>
<accession>A0LJ51</accession>
<sequence>MRSRPTLVYADAEGHIFDWPGMEMAGRSGHEFRRIQAGDWIPLPPGSELFLLPQRLPVGHDPHTKRFEILSRDPRRPSRRVQAVAAFMAPAHTAVYSAAYHAERDAPLLPLFAYTAVGWHKDGFVAAGIRVDQDERQDLKNFDRARIERNARRRMGRERDNRLIQHLGKCALTYGCPAARNLFMERWEAPLPTSPVCNARCLGCISLQDRKDLRATQDRITFVPTPEEICGVAVPHLEQAPRPVVSFGQGCEGEPLLQADTLAEAIRMMRAATPRGTINLNTNGSLPHMIPELCAAGLDSIRISLNSARPAYYHAYFNPQGYRFDDVRQSILAAKSAGRFVSINYFILPGFSDQPDELDALCRLIEETRIDLIQMRNLNIDPEWYLSRIGAPAGGRAIGIRQLMQRLGQRFPRLRFGYFNPSLDPTSNVGGNILRARPSRTPE</sequence>
<dbReference type="GO" id="GO:0051539">
    <property type="term" value="F:4 iron, 4 sulfur cluster binding"/>
    <property type="evidence" value="ECO:0007669"/>
    <property type="project" value="UniProtKB-KW"/>
</dbReference>
<dbReference type="RefSeq" id="WP_011698623.1">
    <property type="nucleotide sequence ID" value="NC_008554.1"/>
</dbReference>
<dbReference type="PANTHER" id="PTHR30352">
    <property type="entry name" value="PYRUVATE FORMATE-LYASE-ACTIVATING ENZYME"/>
    <property type="match status" value="1"/>
</dbReference>
<comment type="cofactor">
    <cofactor evidence="1">
        <name>[4Fe-4S] cluster</name>
        <dbReference type="ChEBI" id="CHEBI:49883"/>
    </cofactor>
</comment>
<dbReference type="PROSITE" id="PS51918">
    <property type="entry name" value="RADICAL_SAM"/>
    <property type="match status" value="1"/>
</dbReference>
<keyword evidence="2" id="KW-0004">4Fe-4S</keyword>
<dbReference type="Proteomes" id="UP000001784">
    <property type="component" value="Chromosome"/>
</dbReference>
<proteinExistence type="predicted"/>
<dbReference type="InParanoid" id="A0LJ51"/>
<evidence type="ECO:0000313" key="8">
    <source>
        <dbReference type="EMBL" id="ABK17453.1"/>
    </source>
</evidence>
<evidence type="ECO:0000256" key="1">
    <source>
        <dbReference type="ARBA" id="ARBA00001966"/>
    </source>
</evidence>
<dbReference type="InterPro" id="IPR013785">
    <property type="entry name" value="Aldolase_TIM"/>
</dbReference>
<dbReference type="SFLD" id="SFLDG01109">
    <property type="entry name" value="Uncharacterised_Radical_SAM_Su"/>
    <property type="match status" value="1"/>
</dbReference>
<evidence type="ECO:0000256" key="2">
    <source>
        <dbReference type="ARBA" id="ARBA00022485"/>
    </source>
</evidence>
<keyword evidence="5" id="KW-0408">Iron</keyword>
<dbReference type="SFLD" id="SFLDS00029">
    <property type="entry name" value="Radical_SAM"/>
    <property type="match status" value="1"/>
</dbReference>
<dbReference type="STRING" id="335543.Sfum_1766"/>
<gene>
    <name evidence="8" type="ordered locus">Sfum_1766</name>
</gene>
<dbReference type="KEGG" id="sfu:Sfum_1766"/>
<evidence type="ECO:0000256" key="5">
    <source>
        <dbReference type="ARBA" id="ARBA00023004"/>
    </source>
</evidence>
<dbReference type="OrthoDB" id="9764628at2"/>
<organism evidence="8 9">
    <name type="scientific">Syntrophobacter fumaroxidans (strain DSM 10017 / MPOB)</name>
    <dbReference type="NCBI Taxonomy" id="335543"/>
    <lineage>
        <taxon>Bacteria</taxon>
        <taxon>Pseudomonadati</taxon>
        <taxon>Thermodesulfobacteriota</taxon>
        <taxon>Syntrophobacteria</taxon>
        <taxon>Syntrophobacterales</taxon>
        <taxon>Syntrophobacteraceae</taxon>
        <taxon>Syntrophobacter</taxon>
    </lineage>
</organism>
<feature type="domain" description="Radical SAM core" evidence="7">
    <location>
        <begin position="183"/>
        <end position="410"/>
    </location>
</feature>
<dbReference type="InterPro" id="IPR007197">
    <property type="entry name" value="rSAM"/>
</dbReference>
<reference evidence="8 9" key="1">
    <citation type="submission" date="2006-10" db="EMBL/GenBank/DDBJ databases">
        <title>Complete sequence of Syntrophobacter fumaroxidans MPOB.</title>
        <authorList>
            <consortium name="US DOE Joint Genome Institute"/>
            <person name="Copeland A."/>
            <person name="Lucas S."/>
            <person name="Lapidus A."/>
            <person name="Barry K."/>
            <person name="Detter J.C."/>
            <person name="Glavina del Rio T."/>
            <person name="Hammon N."/>
            <person name="Israni S."/>
            <person name="Pitluck S."/>
            <person name="Goltsman E.G."/>
            <person name="Martinez M."/>
            <person name="Schmutz J."/>
            <person name="Larimer F."/>
            <person name="Land M."/>
            <person name="Hauser L."/>
            <person name="Kyrpides N."/>
            <person name="Kim E."/>
            <person name="Boone D.R."/>
            <person name="Brockman F."/>
            <person name="Culley D."/>
            <person name="Ferry J."/>
            <person name="Gunsalus R."/>
            <person name="McInerney M.J."/>
            <person name="Morrison M."/>
            <person name="Plugge C."/>
            <person name="Rohlin L."/>
            <person name="Scholten J."/>
            <person name="Sieber J."/>
            <person name="Stams A.J.M."/>
            <person name="Worm P."/>
            <person name="Henstra A.M."/>
            <person name="Richardson P."/>
        </authorList>
    </citation>
    <scope>NUCLEOTIDE SEQUENCE [LARGE SCALE GENOMIC DNA]</scope>
    <source>
        <strain evidence="9">DSM 10017 / MPOB</strain>
    </source>
</reference>
<dbReference type="eggNOG" id="COG2896">
    <property type="taxonomic scope" value="Bacteria"/>
</dbReference>
<keyword evidence="3" id="KW-0949">S-adenosyl-L-methionine</keyword>
<dbReference type="InterPro" id="IPR058240">
    <property type="entry name" value="rSAM_sf"/>
</dbReference>